<evidence type="ECO:0000313" key="3">
    <source>
        <dbReference type="EMBL" id="MFC3033040.1"/>
    </source>
</evidence>
<dbReference type="EC" id="3.-.-.-" evidence="3"/>
<gene>
    <name evidence="3" type="ORF">ACFOEE_10950</name>
</gene>
<dbReference type="GO" id="GO:0016787">
    <property type="term" value="F:hydrolase activity"/>
    <property type="evidence" value="ECO:0007669"/>
    <property type="project" value="UniProtKB-KW"/>
</dbReference>
<keyword evidence="4" id="KW-1185">Reference proteome</keyword>
<evidence type="ECO:0000256" key="1">
    <source>
        <dbReference type="SAM" id="SignalP"/>
    </source>
</evidence>
<dbReference type="Pfam" id="PF00144">
    <property type="entry name" value="Beta-lactamase"/>
    <property type="match status" value="1"/>
</dbReference>
<proteinExistence type="predicted"/>
<name>A0ABV7CK70_9GAMM</name>
<keyword evidence="1" id="KW-0732">Signal</keyword>
<dbReference type="PANTHER" id="PTHR43283:SF7">
    <property type="entry name" value="BETA-LACTAMASE-RELATED DOMAIN-CONTAINING PROTEIN"/>
    <property type="match status" value="1"/>
</dbReference>
<dbReference type="InterPro" id="IPR050789">
    <property type="entry name" value="Diverse_Enzym_Activities"/>
</dbReference>
<feature type="signal peptide" evidence="1">
    <location>
        <begin position="1"/>
        <end position="25"/>
    </location>
</feature>
<comment type="caution">
    <text evidence="3">The sequence shown here is derived from an EMBL/GenBank/DDBJ whole genome shotgun (WGS) entry which is preliminary data.</text>
</comment>
<dbReference type="PANTHER" id="PTHR43283">
    <property type="entry name" value="BETA-LACTAMASE-RELATED"/>
    <property type="match status" value="1"/>
</dbReference>
<reference evidence="4" key="1">
    <citation type="journal article" date="2019" name="Int. J. Syst. Evol. Microbiol.">
        <title>The Global Catalogue of Microorganisms (GCM) 10K type strain sequencing project: providing services to taxonomists for standard genome sequencing and annotation.</title>
        <authorList>
            <consortium name="The Broad Institute Genomics Platform"/>
            <consortium name="The Broad Institute Genome Sequencing Center for Infectious Disease"/>
            <person name="Wu L."/>
            <person name="Ma J."/>
        </authorList>
    </citation>
    <scope>NUCLEOTIDE SEQUENCE [LARGE SCALE GENOMIC DNA]</scope>
    <source>
        <strain evidence="4">KCTC 42730</strain>
    </source>
</reference>
<protein>
    <submittedName>
        <fullName evidence="3">Serine hydrolase domain-containing protein</fullName>
        <ecNumber evidence="3">3.-.-.-</ecNumber>
    </submittedName>
</protein>
<accession>A0ABV7CK70</accession>
<evidence type="ECO:0000259" key="2">
    <source>
        <dbReference type="Pfam" id="PF00144"/>
    </source>
</evidence>
<dbReference type="InterPro" id="IPR001466">
    <property type="entry name" value="Beta-lactam-related"/>
</dbReference>
<organism evidence="3 4">
    <name type="scientific">Pseudoalteromonas fenneropenaei</name>
    <dbReference type="NCBI Taxonomy" id="1737459"/>
    <lineage>
        <taxon>Bacteria</taxon>
        <taxon>Pseudomonadati</taxon>
        <taxon>Pseudomonadota</taxon>
        <taxon>Gammaproteobacteria</taxon>
        <taxon>Alteromonadales</taxon>
        <taxon>Pseudoalteromonadaceae</taxon>
        <taxon>Pseudoalteromonas</taxon>
    </lineage>
</organism>
<keyword evidence="3" id="KW-0378">Hydrolase</keyword>
<dbReference type="Proteomes" id="UP001595453">
    <property type="component" value="Unassembled WGS sequence"/>
</dbReference>
<dbReference type="RefSeq" id="WP_377124120.1">
    <property type="nucleotide sequence ID" value="NZ_JBHRSD010000017.1"/>
</dbReference>
<feature type="domain" description="Beta-lactamase-related" evidence="2">
    <location>
        <begin position="105"/>
        <end position="399"/>
    </location>
</feature>
<evidence type="ECO:0000313" key="4">
    <source>
        <dbReference type="Proteomes" id="UP001595453"/>
    </source>
</evidence>
<dbReference type="Gene3D" id="3.40.710.10">
    <property type="entry name" value="DD-peptidase/beta-lactamase superfamily"/>
    <property type="match status" value="1"/>
</dbReference>
<dbReference type="InterPro" id="IPR012338">
    <property type="entry name" value="Beta-lactam/transpept-like"/>
</dbReference>
<dbReference type="EMBL" id="JBHRSD010000017">
    <property type="protein sequence ID" value="MFC3033040.1"/>
    <property type="molecule type" value="Genomic_DNA"/>
</dbReference>
<sequence length="415" mass="45672">MMHMQNSNPVFSLLLLCCVSATCIAGEPAQRNAAPRASAEEAQLKHWRMPDIKRTFWDISELSQAYIDVAPAALQDGVVTAQLGRDGGNQALLVKLGQEIANKQHQQVDSLLVAHQGKLVFESYYARGRIDLPHPQSSTTKSYTSLALGRAMQLGYLSMADLHKPLLEFLPNLDTRSFVKGVETITLHQVLSMSSGLKFSSEKIQQYGSEPERYYGLKRVQAFFSDSEPVSSDAKTFNYQGPNPDLAMQVLEAVVPGSAQDFIKQELFGKLGIVNYDWRVEQDGVPTAGALSSLTSRDMLKLGSLVLNKGKWQGEQLIPAAYIAKATDKIVALNDEQVKNFYAGDKLSDSGYGYFWFQTRLKVGDKYYVGKSAQGGGGVTILVVEELELVVVVTAHARQAYLQMAAEHVLPAFVQ</sequence>
<dbReference type="SUPFAM" id="SSF56601">
    <property type="entry name" value="beta-lactamase/transpeptidase-like"/>
    <property type="match status" value="1"/>
</dbReference>
<feature type="chain" id="PRO_5045887718" evidence="1">
    <location>
        <begin position="26"/>
        <end position="415"/>
    </location>
</feature>